<organism evidence="2">
    <name type="scientific">bioreactor metagenome</name>
    <dbReference type="NCBI Taxonomy" id="1076179"/>
    <lineage>
        <taxon>unclassified sequences</taxon>
        <taxon>metagenomes</taxon>
        <taxon>ecological metagenomes</taxon>
    </lineage>
</organism>
<feature type="transmembrane region" description="Helical" evidence="1">
    <location>
        <begin position="90"/>
        <end position="110"/>
    </location>
</feature>
<gene>
    <name evidence="2" type="ORF">SDC9_163986</name>
</gene>
<protein>
    <recommendedName>
        <fullName evidence="3">Phage holin family protein</fullName>
    </recommendedName>
</protein>
<dbReference type="EMBL" id="VSSQ01063637">
    <property type="protein sequence ID" value="MPN16641.1"/>
    <property type="molecule type" value="Genomic_DNA"/>
</dbReference>
<dbReference type="InterPro" id="IPR007165">
    <property type="entry name" value="Phage_holin_4_2"/>
</dbReference>
<proteinExistence type="predicted"/>
<evidence type="ECO:0000256" key="1">
    <source>
        <dbReference type="SAM" id="Phobius"/>
    </source>
</evidence>
<keyword evidence="1" id="KW-1133">Transmembrane helix</keyword>
<reference evidence="2" key="1">
    <citation type="submission" date="2019-08" db="EMBL/GenBank/DDBJ databases">
        <authorList>
            <person name="Kucharzyk K."/>
            <person name="Murdoch R.W."/>
            <person name="Higgins S."/>
            <person name="Loffler F."/>
        </authorList>
    </citation>
    <scope>NUCLEOTIDE SEQUENCE</scope>
</reference>
<dbReference type="Pfam" id="PF04020">
    <property type="entry name" value="Phage_holin_4_2"/>
    <property type="match status" value="1"/>
</dbReference>
<name>A0A645FQE6_9ZZZZ</name>
<sequence length="115" mass="12269">MKLLQSWLLTTLAILGASQLMPQSFHIDSAATAAVAALVLGILNVTIKPILHILSFPITLLTLGLFSFVINGIIISLLARLMSGMEVSGFLSALLVAIVISVIQSILHSFTKSKR</sequence>
<evidence type="ECO:0000313" key="2">
    <source>
        <dbReference type="EMBL" id="MPN16641.1"/>
    </source>
</evidence>
<evidence type="ECO:0008006" key="3">
    <source>
        <dbReference type="Google" id="ProtNLM"/>
    </source>
</evidence>
<accession>A0A645FQE6</accession>
<keyword evidence="1" id="KW-0472">Membrane</keyword>
<feature type="transmembrane region" description="Helical" evidence="1">
    <location>
        <begin position="30"/>
        <end position="47"/>
    </location>
</feature>
<feature type="transmembrane region" description="Helical" evidence="1">
    <location>
        <begin position="54"/>
        <end position="78"/>
    </location>
</feature>
<dbReference type="PANTHER" id="PTHR37309:SF1">
    <property type="entry name" value="SLR0284 PROTEIN"/>
    <property type="match status" value="1"/>
</dbReference>
<comment type="caution">
    <text evidence="2">The sequence shown here is derived from an EMBL/GenBank/DDBJ whole genome shotgun (WGS) entry which is preliminary data.</text>
</comment>
<dbReference type="AlphaFoldDB" id="A0A645FQE6"/>
<keyword evidence="1" id="KW-0812">Transmembrane</keyword>
<dbReference type="PANTHER" id="PTHR37309">
    <property type="entry name" value="SLR0284 PROTEIN"/>
    <property type="match status" value="1"/>
</dbReference>